<evidence type="ECO:0000256" key="1">
    <source>
        <dbReference type="SAM" id="Phobius"/>
    </source>
</evidence>
<gene>
    <name evidence="2" type="ORF">FSARC_321</name>
</gene>
<accession>A0A8H4UCA0</accession>
<evidence type="ECO:0000313" key="3">
    <source>
        <dbReference type="Proteomes" id="UP000622797"/>
    </source>
</evidence>
<evidence type="ECO:0000313" key="2">
    <source>
        <dbReference type="EMBL" id="KAF4973343.1"/>
    </source>
</evidence>
<dbReference type="EMBL" id="JABEXW010000022">
    <property type="protein sequence ID" value="KAF4973343.1"/>
    <property type="molecule type" value="Genomic_DNA"/>
</dbReference>
<sequence>MRPFFDYYNKITTDYVPDIVAGTPPALQSHAELFAIIRLLKQNPDKKRSELRTTYFANQDADQSPMIGDQNRAFDLALRVMTMITCSLESRSLDTLEAGLQPVPWRHDVSWTQFISSVFPTTEYAGLGTHDEGAATSRQINERVTARRLLKVAGLRFVPTNELGNHLKLNQKDGTVELYHHTSFLKENLMASQEDASGCIPRQIATEVLNSIQRTLFPSTTDATILLRSLVTKHKLDPDCLKFEPSTYQLQGEDTTKYRYLESRLIDLYEELDNPTPRGYLEKWLERKSGARYVMMATLGGVAIAILLGALALAVSIFQAWVGWQQWQHPVEG</sequence>
<keyword evidence="1" id="KW-0812">Transmembrane</keyword>
<reference evidence="2" key="2">
    <citation type="submission" date="2020-05" db="EMBL/GenBank/DDBJ databases">
        <authorList>
            <person name="Kim H.-S."/>
            <person name="Proctor R.H."/>
            <person name="Brown D.W."/>
        </authorList>
    </citation>
    <scope>NUCLEOTIDE SEQUENCE</scope>
    <source>
        <strain evidence="2">NRRL 20472</strain>
    </source>
</reference>
<keyword evidence="3" id="KW-1185">Reference proteome</keyword>
<keyword evidence="1" id="KW-0472">Membrane</keyword>
<dbReference type="AlphaFoldDB" id="A0A8H4UCA0"/>
<dbReference type="OrthoDB" id="5428890at2759"/>
<keyword evidence="1" id="KW-1133">Transmembrane helix</keyword>
<feature type="transmembrane region" description="Helical" evidence="1">
    <location>
        <begin position="293"/>
        <end position="322"/>
    </location>
</feature>
<comment type="caution">
    <text evidence="2">The sequence shown here is derived from an EMBL/GenBank/DDBJ whole genome shotgun (WGS) entry which is preliminary data.</text>
</comment>
<protein>
    <submittedName>
        <fullName evidence="2">Uncharacterized protein</fullName>
    </submittedName>
</protein>
<name>A0A8H4UCA0_9HYPO</name>
<proteinExistence type="predicted"/>
<dbReference type="Proteomes" id="UP000622797">
    <property type="component" value="Unassembled WGS sequence"/>
</dbReference>
<reference evidence="2" key="1">
    <citation type="journal article" date="2020" name="BMC Genomics">
        <title>Correction to: Identification and distribution of gene clusters required for synthesis of sphingolipid metabolism inhibitors in diverse species of the filamentous fungus Fusarium.</title>
        <authorList>
            <person name="Kim H.S."/>
            <person name="Lohmar J.M."/>
            <person name="Busman M."/>
            <person name="Brown D.W."/>
            <person name="Naumann T.A."/>
            <person name="Divon H.H."/>
            <person name="Lysoe E."/>
            <person name="Uhlig S."/>
            <person name="Proctor R.H."/>
        </authorList>
    </citation>
    <scope>NUCLEOTIDE SEQUENCE</scope>
    <source>
        <strain evidence="2">NRRL 20472</strain>
    </source>
</reference>
<organism evidence="2 3">
    <name type="scientific">Fusarium sarcochroum</name>
    <dbReference type="NCBI Taxonomy" id="1208366"/>
    <lineage>
        <taxon>Eukaryota</taxon>
        <taxon>Fungi</taxon>
        <taxon>Dikarya</taxon>
        <taxon>Ascomycota</taxon>
        <taxon>Pezizomycotina</taxon>
        <taxon>Sordariomycetes</taxon>
        <taxon>Hypocreomycetidae</taxon>
        <taxon>Hypocreales</taxon>
        <taxon>Nectriaceae</taxon>
        <taxon>Fusarium</taxon>
        <taxon>Fusarium lateritium species complex</taxon>
    </lineage>
</organism>